<organism evidence="3 4">
    <name type="scientific">Hymenobacter fastidiosus</name>
    <dbReference type="NCBI Taxonomy" id="486264"/>
    <lineage>
        <taxon>Bacteria</taxon>
        <taxon>Pseudomonadati</taxon>
        <taxon>Bacteroidota</taxon>
        <taxon>Cytophagia</taxon>
        <taxon>Cytophagales</taxon>
        <taxon>Hymenobacteraceae</taxon>
        <taxon>Hymenobacter</taxon>
    </lineage>
</organism>
<gene>
    <name evidence="3" type="ORF">GCM10022408_28200</name>
</gene>
<feature type="region of interest" description="Disordered" evidence="1">
    <location>
        <begin position="121"/>
        <end position="140"/>
    </location>
</feature>
<dbReference type="SUPFAM" id="SSF52980">
    <property type="entry name" value="Restriction endonuclease-like"/>
    <property type="match status" value="1"/>
</dbReference>
<comment type="caution">
    <text evidence="3">The sequence shown here is derived from an EMBL/GenBank/DDBJ whole genome shotgun (WGS) entry which is preliminary data.</text>
</comment>
<name>A0ABP7SLQ6_9BACT</name>
<dbReference type="PANTHER" id="PTHR38590:SF1">
    <property type="entry name" value="BLL0828 PROTEIN"/>
    <property type="match status" value="1"/>
</dbReference>
<proteinExistence type="predicted"/>
<dbReference type="EMBL" id="BAABDJ010000034">
    <property type="protein sequence ID" value="GAA4013476.1"/>
    <property type="molecule type" value="Genomic_DNA"/>
</dbReference>
<evidence type="ECO:0000313" key="3">
    <source>
        <dbReference type="EMBL" id="GAA4013476.1"/>
    </source>
</evidence>
<dbReference type="InterPro" id="IPR047216">
    <property type="entry name" value="Endonuclease_DUF559_bact"/>
</dbReference>
<feature type="compositionally biased region" description="Low complexity" evidence="1">
    <location>
        <begin position="128"/>
        <end position="140"/>
    </location>
</feature>
<dbReference type="Pfam" id="PF04480">
    <property type="entry name" value="DUF559"/>
    <property type="match status" value="1"/>
</dbReference>
<dbReference type="InterPro" id="IPR011335">
    <property type="entry name" value="Restrct_endonuc-II-like"/>
</dbReference>
<accession>A0ABP7SLQ6</accession>
<reference evidence="4" key="1">
    <citation type="journal article" date="2019" name="Int. J. Syst. Evol. Microbiol.">
        <title>The Global Catalogue of Microorganisms (GCM) 10K type strain sequencing project: providing services to taxonomists for standard genome sequencing and annotation.</title>
        <authorList>
            <consortium name="The Broad Institute Genomics Platform"/>
            <consortium name="The Broad Institute Genome Sequencing Center for Infectious Disease"/>
            <person name="Wu L."/>
            <person name="Ma J."/>
        </authorList>
    </citation>
    <scope>NUCLEOTIDE SEQUENCE [LARGE SCALE GENOMIC DNA]</scope>
    <source>
        <strain evidence="4">JCM 17224</strain>
    </source>
</reference>
<protein>
    <recommendedName>
        <fullName evidence="2">DUF559 domain-containing protein</fullName>
    </recommendedName>
</protein>
<feature type="domain" description="DUF559" evidence="2">
    <location>
        <begin position="13"/>
        <end position="118"/>
    </location>
</feature>
<dbReference type="InterPro" id="IPR007569">
    <property type="entry name" value="DUF559"/>
</dbReference>
<evidence type="ECO:0000256" key="1">
    <source>
        <dbReference type="SAM" id="MobiDB-lite"/>
    </source>
</evidence>
<keyword evidence="4" id="KW-1185">Reference proteome</keyword>
<dbReference type="Proteomes" id="UP001500567">
    <property type="component" value="Unassembled WGS sequence"/>
</dbReference>
<dbReference type="RefSeq" id="WP_345073861.1">
    <property type="nucleotide sequence ID" value="NZ_BAABDJ010000034.1"/>
</dbReference>
<dbReference type="Gene3D" id="3.40.960.10">
    <property type="entry name" value="VSR Endonuclease"/>
    <property type="match status" value="1"/>
</dbReference>
<evidence type="ECO:0000259" key="2">
    <source>
        <dbReference type="Pfam" id="PF04480"/>
    </source>
</evidence>
<sequence>MPDTHHIHDLPSQKAVRRELRIHLTKAEATLWRALQRNQLAGRKFRRQHGIGQYIVDFYCPAEKLVIELDGAHHFTVSGEAKDVERTAYLNKLGLTVLRFENRLVLEQLDGVLAGIEAAFSPGRSDASTTPSPSSSEEGN</sequence>
<dbReference type="CDD" id="cd01038">
    <property type="entry name" value="Endonuclease_DUF559"/>
    <property type="match status" value="1"/>
</dbReference>
<evidence type="ECO:0000313" key="4">
    <source>
        <dbReference type="Proteomes" id="UP001500567"/>
    </source>
</evidence>
<dbReference type="PANTHER" id="PTHR38590">
    <property type="entry name" value="BLL0828 PROTEIN"/>
    <property type="match status" value="1"/>
</dbReference>